<keyword evidence="4" id="KW-0560">Oxidoreductase</keyword>
<dbReference type="InterPro" id="IPR013130">
    <property type="entry name" value="Fe3_Rdtase_TM_dom"/>
</dbReference>
<feature type="transmembrane region" description="Helical" evidence="6">
    <location>
        <begin position="82"/>
        <end position="100"/>
    </location>
</feature>
<dbReference type="Gene3D" id="2.40.30.10">
    <property type="entry name" value="Translation factors"/>
    <property type="match status" value="1"/>
</dbReference>
<dbReference type="PANTHER" id="PTHR11972">
    <property type="entry name" value="NADPH OXIDASE"/>
    <property type="match status" value="1"/>
</dbReference>
<name>A0A955RMH4_9BACT</name>
<dbReference type="GO" id="GO:0000293">
    <property type="term" value="F:ferric-chelate reductase activity"/>
    <property type="evidence" value="ECO:0007669"/>
    <property type="project" value="TreeGrafter"/>
</dbReference>
<evidence type="ECO:0000256" key="1">
    <source>
        <dbReference type="ARBA" id="ARBA00004141"/>
    </source>
</evidence>
<accession>A0A955RMH4</accession>
<evidence type="ECO:0000256" key="2">
    <source>
        <dbReference type="ARBA" id="ARBA00022692"/>
    </source>
</evidence>
<evidence type="ECO:0000313" key="9">
    <source>
        <dbReference type="Proteomes" id="UP000714915"/>
    </source>
</evidence>
<organism evidence="8 9">
    <name type="scientific">Candidatus Dojkabacteria bacterium</name>
    <dbReference type="NCBI Taxonomy" id="2099670"/>
    <lineage>
        <taxon>Bacteria</taxon>
        <taxon>Candidatus Dojkabacteria</taxon>
    </lineage>
</organism>
<keyword evidence="2 6" id="KW-0812">Transmembrane</keyword>
<feature type="transmembrane region" description="Helical" evidence="6">
    <location>
        <begin position="5"/>
        <end position="25"/>
    </location>
</feature>
<reference evidence="8" key="2">
    <citation type="journal article" date="2021" name="Microbiome">
        <title>Successional dynamics and alternative stable states in a saline activated sludge microbial community over 9 years.</title>
        <authorList>
            <person name="Wang Y."/>
            <person name="Ye J."/>
            <person name="Ju F."/>
            <person name="Liu L."/>
            <person name="Boyd J.A."/>
            <person name="Deng Y."/>
            <person name="Parks D.H."/>
            <person name="Jiang X."/>
            <person name="Yin X."/>
            <person name="Woodcroft B.J."/>
            <person name="Tyson G.W."/>
            <person name="Hugenholtz P."/>
            <person name="Polz M.F."/>
            <person name="Zhang T."/>
        </authorList>
    </citation>
    <scope>NUCLEOTIDE SEQUENCE</scope>
    <source>
        <strain evidence="8">HKST-UBA09</strain>
    </source>
</reference>
<dbReference type="InterPro" id="IPR013112">
    <property type="entry name" value="FAD-bd_8"/>
</dbReference>
<dbReference type="GO" id="GO:0016175">
    <property type="term" value="F:superoxide-generating NAD(P)H oxidase activity"/>
    <property type="evidence" value="ECO:0007669"/>
    <property type="project" value="TreeGrafter"/>
</dbReference>
<dbReference type="Pfam" id="PF01794">
    <property type="entry name" value="Ferric_reduct"/>
    <property type="match status" value="1"/>
</dbReference>
<comment type="subcellular location">
    <subcellularLocation>
        <location evidence="1">Membrane</location>
        <topology evidence="1">Multi-pass membrane protein</topology>
    </subcellularLocation>
</comment>
<dbReference type="InterPro" id="IPR050369">
    <property type="entry name" value="RBOH/FRE"/>
</dbReference>
<dbReference type="EMBL" id="JAGQLF010000110">
    <property type="protein sequence ID" value="MCA9387387.1"/>
    <property type="molecule type" value="Genomic_DNA"/>
</dbReference>
<protein>
    <submittedName>
        <fullName evidence="8">Ferric reductase-like transmembrane domain-containing protein</fullName>
    </submittedName>
</protein>
<keyword evidence="3 6" id="KW-1133">Transmembrane helix</keyword>
<feature type="domain" description="FAD-binding FR-type" evidence="7">
    <location>
        <begin position="205"/>
        <end position="304"/>
    </location>
</feature>
<evidence type="ECO:0000256" key="3">
    <source>
        <dbReference type="ARBA" id="ARBA00022989"/>
    </source>
</evidence>
<feature type="transmembrane region" description="Helical" evidence="6">
    <location>
        <begin position="182"/>
        <end position="201"/>
    </location>
</feature>
<comment type="caution">
    <text evidence="8">The sequence shown here is derived from an EMBL/GenBank/DDBJ whole genome shotgun (WGS) entry which is preliminary data.</text>
</comment>
<dbReference type="AlphaFoldDB" id="A0A955RMH4"/>
<evidence type="ECO:0000256" key="4">
    <source>
        <dbReference type="ARBA" id="ARBA00023002"/>
    </source>
</evidence>
<feature type="transmembrane region" description="Helical" evidence="6">
    <location>
        <begin position="120"/>
        <end position="141"/>
    </location>
</feature>
<evidence type="ECO:0000313" key="8">
    <source>
        <dbReference type="EMBL" id="MCA9387387.1"/>
    </source>
</evidence>
<proteinExistence type="predicted"/>
<feature type="transmembrane region" description="Helical" evidence="6">
    <location>
        <begin position="153"/>
        <end position="176"/>
    </location>
</feature>
<keyword evidence="5 6" id="KW-0472">Membrane</keyword>
<dbReference type="PANTHER" id="PTHR11972:SF69">
    <property type="entry name" value="FERRIC REDUCTION OXIDASE 6-RELATED"/>
    <property type="match status" value="1"/>
</dbReference>
<dbReference type="GO" id="GO:0033215">
    <property type="term" value="P:reductive iron assimilation"/>
    <property type="evidence" value="ECO:0007669"/>
    <property type="project" value="TreeGrafter"/>
</dbReference>
<dbReference type="InterPro" id="IPR017938">
    <property type="entry name" value="Riboflavin_synthase-like_b-brl"/>
</dbReference>
<dbReference type="Proteomes" id="UP000714915">
    <property type="component" value="Unassembled WGS sequence"/>
</dbReference>
<feature type="transmembrane region" description="Helical" evidence="6">
    <location>
        <begin position="37"/>
        <end position="61"/>
    </location>
</feature>
<evidence type="ECO:0000259" key="7">
    <source>
        <dbReference type="PROSITE" id="PS51384"/>
    </source>
</evidence>
<feature type="non-terminal residue" evidence="8">
    <location>
        <position position="314"/>
    </location>
</feature>
<dbReference type="Pfam" id="PF08022">
    <property type="entry name" value="FAD_binding_8"/>
    <property type="match status" value="1"/>
</dbReference>
<evidence type="ECO:0000256" key="6">
    <source>
        <dbReference type="SAM" id="Phobius"/>
    </source>
</evidence>
<dbReference type="PROSITE" id="PS51384">
    <property type="entry name" value="FAD_FR"/>
    <property type="match status" value="1"/>
</dbReference>
<dbReference type="SUPFAM" id="SSF63380">
    <property type="entry name" value="Riboflavin synthase domain-like"/>
    <property type="match status" value="1"/>
</dbReference>
<evidence type="ECO:0000256" key="5">
    <source>
        <dbReference type="ARBA" id="ARBA00023136"/>
    </source>
</evidence>
<sequence length="314" mass="36926">MTKQFLYILILFFIAISFIFTRDLWLITLESNLAESYLYMIALQAGLIGGSLMWFQYILGIRAFTNLFTKDILGVLSVHKNIGIYGMLIVFFHPLLIILYNLNLGINLLIPKFDTAYDIGIRLGTTAFFFFLIIWISSALLRTRLGFRSWKLLHFMSYLIFPFIFLHGVQVGFTINNTGYTAIWYFYGVTYLLLTLYRIIFQFGFKKYKYEVKKINDEANGIKKLVLKPIENHIKKVIPGQFEYLTIKGFYRESHPFTIADFNEETKEITHVIKKFGKWTKNLDKFYVGQKVTVDGPYGIFLKDVMRHDNIFFY</sequence>
<gene>
    <name evidence="8" type="ORF">KC669_05130</name>
</gene>
<reference evidence="8" key="1">
    <citation type="submission" date="2020-04" db="EMBL/GenBank/DDBJ databases">
        <authorList>
            <person name="Zhang T."/>
        </authorList>
    </citation>
    <scope>NUCLEOTIDE SEQUENCE</scope>
    <source>
        <strain evidence="8">HKST-UBA09</strain>
    </source>
</reference>
<dbReference type="GO" id="GO:0005886">
    <property type="term" value="C:plasma membrane"/>
    <property type="evidence" value="ECO:0007669"/>
    <property type="project" value="TreeGrafter"/>
</dbReference>
<dbReference type="InterPro" id="IPR017927">
    <property type="entry name" value="FAD-bd_FR_type"/>
</dbReference>